<sequence>MNGCRWMYPVDYHRTLSNDDIFKRLILRLAACLRDTRVHFKAIEVYSVGGYDDPRDSKAYVVTLCVGVEVGSVTEEDARRAVLRCLDILKEFNITDIDVEVEEHVYQGALAKKVYD</sequence>
<gene>
    <name evidence="1" type="ORF">EIP91_010317</name>
</gene>
<dbReference type="EMBL" id="RWJN01000611">
    <property type="protein sequence ID" value="TCD60357.1"/>
    <property type="molecule type" value="Genomic_DNA"/>
</dbReference>
<reference evidence="1 2" key="1">
    <citation type="submission" date="2018-11" db="EMBL/GenBank/DDBJ databases">
        <title>Genome assembly of Steccherinum ochraceum LE-BIN_3174, the white-rot fungus of the Steccherinaceae family (The Residual Polyporoid clade, Polyporales, Basidiomycota).</title>
        <authorList>
            <person name="Fedorova T.V."/>
            <person name="Glazunova O.A."/>
            <person name="Landesman E.O."/>
            <person name="Moiseenko K.V."/>
            <person name="Psurtseva N.V."/>
            <person name="Savinova O.S."/>
            <person name="Shakhova N.V."/>
            <person name="Tyazhelova T.V."/>
            <person name="Vasina D.V."/>
        </authorList>
    </citation>
    <scope>NUCLEOTIDE SEQUENCE [LARGE SCALE GENOMIC DNA]</scope>
    <source>
        <strain evidence="1 2">LE-BIN_3174</strain>
    </source>
</reference>
<accession>A0A4V2MUY5</accession>
<evidence type="ECO:0000313" key="2">
    <source>
        <dbReference type="Proteomes" id="UP000292702"/>
    </source>
</evidence>
<keyword evidence="2" id="KW-1185">Reference proteome</keyword>
<protein>
    <recommendedName>
        <fullName evidence="3">Tautomerase cis-CaaD-like domain-containing protein</fullName>
    </recommendedName>
</protein>
<comment type="caution">
    <text evidence="1">The sequence shown here is derived from an EMBL/GenBank/DDBJ whole genome shotgun (WGS) entry which is preliminary data.</text>
</comment>
<dbReference type="AlphaFoldDB" id="A0A4V2MUY5"/>
<organism evidence="1 2">
    <name type="scientific">Steccherinum ochraceum</name>
    <dbReference type="NCBI Taxonomy" id="92696"/>
    <lineage>
        <taxon>Eukaryota</taxon>
        <taxon>Fungi</taxon>
        <taxon>Dikarya</taxon>
        <taxon>Basidiomycota</taxon>
        <taxon>Agaricomycotina</taxon>
        <taxon>Agaricomycetes</taxon>
        <taxon>Polyporales</taxon>
        <taxon>Steccherinaceae</taxon>
        <taxon>Steccherinum</taxon>
    </lineage>
</organism>
<dbReference type="Proteomes" id="UP000292702">
    <property type="component" value="Unassembled WGS sequence"/>
</dbReference>
<name>A0A4V2MUY5_9APHY</name>
<proteinExistence type="predicted"/>
<dbReference type="OrthoDB" id="2686352at2759"/>
<evidence type="ECO:0008006" key="3">
    <source>
        <dbReference type="Google" id="ProtNLM"/>
    </source>
</evidence>
<evidence type="ECO:0000313" key="1">
    <source>
        <dbReference type="EMBL" id="TCD60357.1"/>
    </source>
</evidence>